<evidence type="ECO:0000256" key="5">
    <source>
        <dbReference type="SAM" id="MobiDB-lite"/>
    </source>
</evidence>
<name>A0A919E3W7_9ACTN</name>
<evidence type="ECO:0000256" key="2">
    <source>
        <dbReference type="ARBA" id="ARBA00011901"/>
    </source>
</evidence>
<dbReference type="RefSeq" id="WP_189907569.1">
    <property type="nucleotide sequence ID" value="NZ_BNBC01000059.1"/>
</dbReference>
<proteinExistence type="predicted"/>
<dbReference type="Proteomes" id="UP000641386">
    <property type="component" value="Unassembled WGS sequence"/>
</dbReference>
<dbReference type="FunFam" id="3.40.80.10:FF:000006">
    <property type="entry name" value="N-acetylmuramoyl-L-alanine amidase"/>
    <property type="match status" value="1"/>
</dbReference>
<dbReference type="Pfam" id="PF01510">
    <property type="entry name" value="Amidase_2"/>
    <property type="match status" value="1"/>
</dbReference>
<dbReference type="InterPro" id="IPR051206">
    <property type="entry name" value="NAMLAA_amidase_2"/>
</dbReference>
<dbReference type="InterPro" id="IPR036505">
    <property type="entry name" value="Amidase/PGRP_sf"/>
</dbReference>
<dbReference type="PANTHER" id="PTHR30417:SF1">
    <property type="entry name" value="N-ACETYLMURAMOYL-L-ALANINE AMIDASE AMID"/>
    <property type="match status" value="1"/>
</dbReference>
<keyword evidence="9" id="KW-1185">Reference proteome</keyword>
<dbReference type="GO" id="GO:0071555">
    <property type="term" value="P:cell wall organization"/>
    <property type="evidence" value="ECO:0007669"/>
    <property type="project" value="UniProtKB-KW"/>
</dbReference>
<evidence type="ECO:0000256" key="4">
    <source>
        <dbReference type="ARBA" id="ARBA00023316"/>
    </source>
</evidence>
<protein>
    <recommendedName>
        <fullName evidence="2">N-acetylmuramoyl-L-alanine amidase</fullName>
        <ecNumber evidence="2">3.5.1.28</ecNumber>
    </recommendedName>
</protein>
<dbReference type="PROSITE" id="PS51318">
    <property type="entry name" value="TAT"/>
    <property type="match status" value="1"/>
</dbReference>
<evidence type="ECO:0000256" key="1">
    <source>
        <dbReference type="ARBA" id="ARBA00001561"/>
    </source>
</evidence>
<evidence type="ECO:0000256" key="6">
    <source>
        <dbReference type="SAM" id="SignalP"/>
    </source>
</evidence>
<comment type="caution">
    <text evidence="8">The sequence shown here is derived from an EMBL/GenBank/DDBJ whole genome shotgun (WGS) entry which is preliminary data.</text>
</comment>
<dbReference type="SUPFAM" id="SSF55846">
    <property type="entry name" value="N-acetylmuramoyl-L-alanine amidase-like"/>
    <property type="match status" value="1"/>
</dbReference>
<dbReference type="InterPro" id="IPR006311">
    <property type="entry name" value="TAT_signal"/>
</dbReference>
<reference evidence="8" key="1">
    <citation type="journal article" date="2014" name="Int. J. Syst. Evol. Microbiol.">
        <title>Complete genome sequence of Corynebacterium casei LMG S-19264T (=DSM 44701T), isolated from a smear-ripened cheese.</title>
        <authorList>
            <consortium name="US DOE Joint Genome Institute (JGI-PGF)"/>
            <person name="Walter F."/>
            <person name="Albersmeier A."/>
            <person name="Kalinowski J."/>
            <person name="Ruckert C."/>
        </authorList>
    </citation>
    <scope>NUCLEOTIDE SEQUENCE</scope>
    <source>
        <strain evidence="8">JCM 3302</strain>
    </source>
</reference>
<keyword evidence="3" id="KW-0378">Hydrolase</keyword>
<reference evidence="8" key="2">
    <citation type="submission" date="2020-09" db="EMBL/GenBank/DDBJ databases">
        <authorList>
            <person name="Sun Q."/>
            <person name="Ohkuma M."/>
        </authorList>
    </citation>
    <scope>NUCLEOTIDE SEQUENCE</scope>
    <source>
        <strain evidence="8">JCM 3302</strain>
    </source>
</reference>
<feature type="chain" id="PRO_5038604185" description="N-acetylmuramoyl-L-alanine amidase" evidence="6">
    <location>
        <begin position="40"/>
        <end position="231"/>
    </location>
</feature>
<evidence type="ECO:0000259" key="7">
    <source>
        <dbReference type="SMART" id="SM00644"/>
    </source>
</evidence>
<keyword evidence="6" id="KW-0732">Signal</keyword>
<feature type="domain" description="N-acetylmuramoyl-L-alanine amidase" evidence="7">
    <location>
        <begin position="69"/>
        <end position="200"/>
    </location>
</feature>
<sequence length="231" mass="25069">MTEPIRSSDGNRQPPPSRRTVLRGAAAVTLATAATPAAATGTASAAGDGSHPAVVDHPGAQWLPADPANYRTARRPRSHPVDHVIIHVTQEHFDDAVAVFQDPGRRTSAHYLVRSADGHIGQCVRERDIAWHTGDPSYDNRSIGITHEGWVNSSAWFTEEMYASSAALTAAVCARHAIPLDRTHILGHHEVSSATHTDPGANWDWDHFLELARKVRADTTAVKRRPVTTGR</sequence>
<dbReference type="InterPro" id="IPR002502">
    <property type="entry name" value="Amidase_domain"/>
</dbReference>
<dbReference type="GO" id="GO:0008745">
    <property type="term" value="F:N-acetylmuramoyl-L-alanine amidase activity"/>
    <property type="evidence" value="ECO:0007669"/>
    <property type="project" value="UniProtKB-EC"/>
</dbReference>
<keyword evidence="4" id="KW-0961">Cell wall biogenesis/degradation</keyword>
<feature type="region of interest" description="Disordered" evidence="5">
    <location>
        <begin position="41"/>
        <end position="76"/>
    </location>
</feature>
<evidence type="ECO:0000313" key="8">
    <source>
        <dbReference type="EMBL" id="GHF11186.1"/>
    </source>
</evidence>
<dbReference type="CDD" id="cd06583">
    <property type="entry name" value="PGRP"/>
    <property type="match status" value="1"/>
</dbReference>
<accession>A0A919E3W7</accession>
<gene>
    <name evidence="8" type="ORF">GCM10014715_78590</name>
</gene>
<organism evidence="8 9">
    <name type="scientific">Streptomyces spiralis</name>
    <dbReference type="NCBI Taxonomy" id="66376"/>
    <lineage>
        <taxon>Bacteria</taxon>
        <taxon>Bacillati</taxon>
        <taxon>Actinomycetota</taxon>
        <taxon>Actinomycetes</taxon>
        <taxon>Kitasatosporales</taxon>
        <taxon>Streptomycetaceae</taxon>
        <taxon>Streptomyces</taxon>
    </lineage>
</organism>
<dbReference type="GO" id="GO:0009254">
    <property type="term" value="P:peptidoglycan turnover"/>
    <property type="evidence" value="ECO:0007669"/>
    <property type="project" value="TreeGrafter"/>
</dbReference>
<dbReference type="EC" id="3.5.1.28" evidence="2"/>
<evidence type="ECO:0000313" key="9">
    <source>
        <dbReference type="Proteomes" id="UP000641386"/>
    </source>
</evidence>
<comment type="catalytic activity">
    <reaction evidence="1">
        <text>Hydrolyzes the link between N-acetylmuramoyl residues and L-amino acid residues in certain cell-wall glycopeptides.</text>
        <dbReference type="EC" id="3.5.1.28"/>
    </reaction>
</comment>
<dbReference type="SMART" id="SM00644">
    <property type="entry name" value="Ami_2"/>
    <property type="match status" value="1"/>
</dbReference>
<feature type="region of interest" description="Disordered" evidence="5">
    <location>
        <begin position="1"/>
        <end position="20"/>
    </location>
</feature>
<dbReference type="EMBL" id="BNBC01000059">
    <property type="protein sequence ID" value="GHF11186.1"/>
    <property type="molecule type" value="Genomic_DNA"/>
</dbReference>
<feature type="signal peptide" evidence="6">
    <location>
        <begin position="1"/>
        <end position="39"/>
    </location>
</feature>
<evidence type="ECO:0000256" key="3">
    <source>
        <dbReference type="ARBA" id="ARBA00022801"/>
    </source>
</evidence>
<dbReference type="GO" id="GO:0009253">
    <property type="term" value="P:peptidoglycan catabolic process"/>
    <property type="evidence" value="ECO:0007669"/>
    <property type="project" value="InterPro"/>
</dbReference>
<dbReference type="PANTHER" id="PTHR30417">
    <property type="entry name" value="N-ACETYLMURAMOYL-L-ALANINE AMIDASE AMID"/>
    <property type="match status" value="1"/>
</dbReference>
<dbReference type="Gene3D" id="3.40.80.10">
    <property type="entry name" value="Peptidoglycan recognition protein-like"/>
    <property type="match status" value="1"/>
</dbReference>
<dbReference type="AlphaFoldDB" id="A0A919E3W7"/>